<feature type="region of interest" description="Disordered" evidence="1">
    <location>
        <begin position="58"/>
        <end position="79"/>
    </location>
</feature>
<gene>
    <name evidence="2" type="ORF">SAMN02583745_01530</name>
</gene>
<dbReference type="RefSeq" id="WP_093319297.1">
    <property type="nucleotide sequence ID" value="NZ_FOHV01000010.1"/>
</dbReference>
<dbReference type="STRING" id="1123402.SAMN02583745_01530"/>
<dbReference type="AlphaFoldDB" id="A0A1I0C920"/>
<proteinExistence type="predicted"/>
<organism evidence="2 3">
    <name type="scientific">Thorsellia anophelis DSM 18579</name>
    <dbReference type="NCBI Taxonomy" id="1123402"/>
    <lineage>
        <taxon>Bacteria</taxon>
        <taxon>Pseudomonadati</taxon>
        <taxon>Pseudomonadota</taxon>
        <taxon>Gammaproteobacteria</taxon>
        <taxon>Enterobacterales</taxon>
        <taxon>Thorselliaceae</taxon>
        <taxon>Thorsellia</taxon>
    </lineage>
</organism>
<sequence length="437" mass="49749">MNSKINEIRARSTGVAIKCEREGNRDKLSSRLPFKMIVMSMLMVGIVFYSDKGSAAEETVGTPEINPNETTEAEGEHVSEEDFYVKTTPPWIASLAVKVFDEQKQLITEPVYGLEAGWYLEVPTIIEHESPWYDIQDHDALDAQDPQEPVELKWYLLTLKEGMSWPEEKIGDHSTVWQGTLQDTYFSEYFTVTLLESEPSITEGNNSLAVKIPDDLTDYEKHRIGLIVVPTTVPQLPGTGYELHAFDISKVWGQPETLLNQPIDASIDNKSLIIAEHPVIKASKLNPPLTTGDVRVQIFNANGENILTNLKPLKVLSEYSASVEIRQPNGRFRRLTETELQEYPFVWNLYYQKSNEEQCEFIPLTIEQDNDCFVKESFSTQSDPNRVNLYLEDGKLVESKFKTQDINQNAKARLQTIAPNFSEQGYFLTVSFAYQKE</sequence>
<dbReference type="Proteomes" id="UP000242642">
    <property type="component" value="Unassembled WGS sequence"/>
</dbReference>
<name>A0A1I0C920_9GAMM</name>
<keyword evidence="3" id="KW-1185">Reference proteome</keyword>
<accession>A0A1I0C920</accession>
<protein>
    <submittedName>
        <fullName evidence="2">Uncharacterized protein</fullName>
    </submittedName>
</protein>
<evidence type="ECO:0000313" key="2">
    <source>
        <dbReference type="EMBL" id="SET16061.1"/>
    </source>
</evidence>
<dbReference type="EMBL" id="FOHV01000010">
    <property type="protein sequence ID" value="SET16061.1"/>
    <property type="molecule type" value="Genomic_DNA"/>
</dbReference>
<evidence type="ECO:0000256" key="1">
    <source>
        <dbReference type="SAM" id="MobiDB-lite"/>
    </source>
</evidence>
<evidence type="ECO:0000313" key="3">
    <source>
        <dbReference type="Proteomes" id="UP000242642"/>
    </source>
</evidence>
<reference evidence="3" key="1">
    <citation type="submission" date="2016-10" db="EMBL/GenBank/DDBJ databases">
        <authorList>
            <person name="Varghese N."/>
            <person name="Submissions S."/>
        </authorList>
    </citation>
    <scope>NUCLEOTIDE SEQUENCE [LARGE SCALE GENOMIC DNA]</scope>
    <source>
        <strain evidence="3">DSM 18579</strain>
    </source>
</reference>